<dbReference type="Proteomes" id="UP000265663">
    <property type="component" value="Unassembled WGS sequence"/>
</dbReference>
<dbReference type="GO" id="GO:0016020">
    <property type="term" value="C:membrane"/>
    <property type="evidence" value="ECO:0007669"/>
    <property type="project" value="TreeGrafter"/>
</dbReference>
<keyword evidence="3" id="KW-0843">Virulence</keyword>
<dbReference type="SUPFAM" id="SSF53474">
    <property type="entry name" value="alpha/beta-Hydrolases"/>
    <property type="match status" value="1"/>
</dbReference>
<evidence type="ECO:0000256" key="4">
    <source>
        <dbReference type="ARBA" id="ARBA00023140"/>
    </source>
</evidence>
<evidence type="ECO:0000256" key="1">
    <source>
        <dbReference type="ARBA" id="ARBA00004275"/>
    </source>
</evidence>
<evidence type="ECO:0000256" key="2">
    <source>
        <dbReference type="ARBA" id="ARBA00005668"/>
    </source>
</evidence>
<reference evidence="7 8" key="1">
    <citation type="journal article" date="2014" name="PLoS ONE">
        <title>De novo Genome Assembly of the Fungal Plant Pathogen Pyrenophora semeniperda.</title>
        <authorList>
            <person name="Soliai M.M."/>
            <person name="Meyer S.E."/>
            <person name="Udall J.A."/>
            <person name="Elzinga D.E."/>
            <person name="Hermansen R.A."/>
            <person name="Bodily P.M."/>
            <person name="Hart A.A."/>
            <person name="Coleman C.E."/>
        </authorList>
    </citation>
    <scope>NUCLEOTIDE SEQUENCE [LARGE SCALE GENOMIC DNA]</scope>
    <source>
        <strain evidence="7 8">CCB06</strain>
        <tissue evidence="7">Mycelium</tissue>
    </source>
</reference>
<dbReference type="EMBL" id="KE747841">
    <property type="protein sequence ID" value="RMZ73718.1"/>
    <property type="molecule type" value="Genomic_DNA"/>
</dbReference>
<evidence type="ECO:0000313" key="8">
    <source>
        <dbReference type="Proteomes" id="UP000265663"/>
    </source>
</evidence>
<comment type="subcellular location">
    <subcellularLocation>
        <location evidence="1">Peroxisome</location>
    </subcellularLocation>
</comment>
<keyword evidence="4" id="KW-0576">Peroxisome</keyword>
<comment type="similarity">
    <text evidence="2">Belongs to the AB hydrolase superfamily. AKT2 hydrolase family.</text>
</comment>
<dbReference type="PANTHER" id="PTHR43798">
    <property type="entry name" value="MONOACYLGLYCEROL LIPASE"/>
    <property type="match status" value="1"/>
</dbReference>
<feature type="domain" description="Serine aminopeptidase S33" evidence="6">
    <location>
        <begin position="245"/>
        <end position="463"/>
    </location>
</feature>
<proteinExistence type="inferred from homology"/>
<dbReference type="GO" id="GO:0005777">
    <property type="term" value="C:peroxisome"/>
    <property type="evidence" value="ECO:0007669"/>
    <property type="project" value="UniProtKB-SubCell"/>
</dbReference>
<gene>
    <name evidence="7" type="ORF">GMOD_00009474</name>
</gene>
<dbReference type="InterPro" id="IPR022742">
    <property type="entry name" value="Hydrolase_4"/>
</dbReference>
<organism evidence="7 8">
    <name type="scientific">Pyrenophora seminiperda CCB06</name>
    <dbReference type="NCBI Taxonomy" id="1302712"/>
    <lineage>
        <taxon>Eukaryota</taxon>
        <taxon>Fungi</taxon>
        <taxon>Dikarya</taxon>
        <taxon>Ascomycota</taxon>
        <taxon>Pezizomycotina</taxon>
        <taxon>Dothideomycetes</taxon>
        <taxon>Pleosporomycetidae</taxon>
        <taxon>Pleosporales</taxon>
        <taxon>Pleosporineae</taxon>
        <taxon>Pleosporaceae</taxon>
        <taxon>Pyrenophora</taxon>
    </lineage>
</organism>
<sequence length="488" mass="53258">MRSASASASASTLTPTDSAQPPAIFQGTDAVPQNRKVALARVIEAHQAFEAKSNQATTPTSTSSLQRPTSSSSSISHDTFAHEFSSIPVSNTEVRAFRYFQRLWDPSNAQWRDDEFDEVVAPRKAEFEESALKHFFSRIAMWDASLEVRESMSRSIFQRRRRSRAKSDLSSISAAAGESDDALKQVTTREGLAQLLWTLLQDPKRPLEGLQGEVKTALKEWLCMKNLTTGQKYDVGIGDGKGGETFVFMHGLGSSQNYYHGVTQVLVASGFRCITFDNTGAGRSPYTFVEQSIESMGNDVIGILDALKVEKAVFVGHSMGGIVGAHMAAERSDRIVAAILIGPVYPNPGLVPVFQKRIEAVEKEGMQALADSIPNSAVGEKASPLAKGMIRELLLSQDPAGYVSNCRVIINASPPQYNKISVPILILAGAEDKSAPLAGCKKMFEEMGSSEKRLEVMEGVGHWHCLEAFEEVAKLIEGFYHEITGYSR</sequence>
<dbReference type="GO" id="GO:0047372">
    <property type="term" value="F:monoacylglycerol lipase activity"/>
    <property type="evidence" value="ECO:0007669"/>
    <property type="project" value="TreeGrafter"/>
</dbReference>
<dbReference type="GO" id="GO:0046464">
    <property type="term" value="P:acylglycerol catabolic process"/>
    <property type="evidence" value="ECO:0007669"/>
    <property type="project" value="TreeGrafter"/>
</dbReference>
<evidence type="ECO:0000256" key="3">
    <source>
        <dbReference type="ARBA" id="ARBA00023026"/>
    </source>
</evidence>
<dbReference type="OrthoDB" id="408373at2759"/>
<protein>
    <submittedName>
        <fullName evidence="7">Alpha Beta hydrolase</fullName>
    </submittedName>
</protein>
<evidence type="ECO:0000256" key="5">
    <source>
        <dbReference type="SAM" id="MobiDB-lite"/>
    </source>
</evidence>
<accession>A0A3M7MH05</accession>
<dbReference type="InterPro" id="IPR000073">
    <property type="entry name" value="AB_hydrolase_1"/>
</dbReference>
<dbReference type="InterPro" id="IPR029058">
    <property type="entry name" value="AB_hydrolase_fold"/>
</dbReference>
<dbReference type="InterPro" id="IPR050266">
    <property type="entry name" value="AB_hydrolase_sf"/>
</dbReference>
<feature type="compositionally biased region" description="Low complexity" evidence="5">
    <location>
        <begin position="1"/>
        <end position="11"/>
    </location>
</feature>
<keyword evidence="8" id="KW-1185">Reference proteome</keyword>
<feature type="region of interest" description="Disordered" evidence="5">
    <location>
        <begin position="1"/>
        <end position="30"/>
    </location>
</feature>
<evidence type="ECO:0000313" key="7">
    <source>
        <dbReference type="EMBL" id="RMZ73718.1"/>
    </source>
</evidence>
<name>A0A3M7MH05_9PLEO</name>
<dbReference type="Gene3D" id="3.40.50.1820">
    <property type="entry name" value="alpha/beta hydrolase"/>
    <property type="match status" value="1"/>
</dbReference>
<keyword evidence="7" id="KW-0378">Hydrolase</keyword>
<dbReference type="AlphaFoldDB" id="A0A3M7MH05"/>
<feature type="region of interest" description="Disordered" evidence="5">
    <location>
        <begin position="50"/>
        <end position="76"/>
    </location>
</feature>
<dbReference type="Pfam" id="PF12146">
    <property type="entry name" value="Hydrolase_4"/>
    <property type="match status" value="1"/>
</dbReference>
<feature type="compositionally biased region" description="Low complexity" evidence="5">
    <location>
        <begin position="57"/>
        <end position="76"/>
    </location>
</feature>
<dbReference type="PANTHER" id="PTHR43798:SF5">
    <property type="entry name" value="MONOACYLGLYCEROL LIPASE ABHD6"/>
    <property type="match status" value="1"/>
</dbReference>
<evidence type="ECO:0000259" key="6">
    <source>
        <dbReference type="Pfam" id="PF12146"/>
    </source>
</evidence>
<dbReference type="PRINTS" id="PR00111">
    <property type="entry name" value="ABHYDROLASE"/>
</dbReference>